<dbReference type="SUPFAM" id="SSF52540">
    <property type="entry name" value="P-loop containing nucleoside triphosphate hydrolases"/>
    <property type="match status" value="1"/>
</dbReference>
<gene>
    <name evidence="3" type="ORF">GCM10010422_44790</name>
</gene>
<feature type="domain" description="HTH luxR-type" evidence="2">
    <location>
        <begin position="702"/>
        <end position="766"/>
    </location>
</feature>
<keyword evidence="4" id="KW-1185">Reference proteome</keyword>
<dbReference type="EMBL" id="BAAATL010000021">
    <property type="protein sequence ID" value="GAA2492842.1"/>
    <property type="molecule type" value="Genomic_DNA"/>
</dbReference>
<dbReference type="InterPro" id="IPR011990">
    <property type="entry name" value="TPR-like_helical_dom_sf"/>
</dbReference>
<feature type="region of interest" description="Disordered" evidence="1">
    <location>
        <begin position="1"/>
        <end position="20"/>
    </location>
</feature>
<dbReference type="InterPro" id="IPR027417">
    <property type="entry name" value="P-loop_NTPase"/>
</dbReference>
<evidence type="ECO:0000313" key="4">
    <source>
        <dbReference type="Proteomes" id="UP001501721"/>
    </source>
</evidence>
<dbReference type="PRINTS" id="PR00038">
    <property type="entry name" value="HTHLUXR"/>
</dbReference>
<dbReference type="Gene3D" id="3.40.50.300">
    <property type="entry name" value="P-loop containing nucleotide triphosphate hydrolases"/>
    <property type="match status" value="1"/>
</dbReference>
<accession>A0ABN3LYT7</accession>
<reference evidence="3 4" key="1">
    <citation type="journal article" date="2019" name="Int. J. Syst. Evol. Microbiol.">
        <title>The Global Catalogue of Microorganisms (GCM) 10K type strain sequencing project: providing services to taxonomists for standard genome sequencing and annotation.</title>
        <authorList>
            <consortium name="The Broad Institute Genomics Platform"/>
            <consortium name="The Broad Institute Genome Sequencing Center for Infectious Disease"/>
            <person name="Wu L."/>
            <person name="Ma J."/>
        </authorList>
    </citation>
    <scope>NUCLEOTIDE SEQUENCE [LARGE SCALE GENOMIC DNA]</scope>
    <source>
        <strain evidence="3 4">JCM 6923</strain>
    </source>
</reference>
<evidence type="ECO:0000259" key="2">
    <source>
        <dbReference type="PROSITE" id="PS50043"/>
    </source>
</evidence>
<dbReference type="PANTHER" id="PTHR47691">
    <property type="entry name" value="REGULATOR-RELATED"/>
    <property type="match status" value="1"/>
</dbReference>
<dbReference type="InterPro" id="IPR016032">
    <property type="entry name" value="Sig_transdc_resp-reg_C-effctor"/>
</dbReference>
<dbReference type="PROSITE" id="PS50043">
    <property type="entry name" value="HTH_LUXR_2"/>
    <property type="match status" value="1"/>
</dbReference>
<dbReference type="RefSeq" id="WP_346078585.1">
    <property type="nucleotide sequence ID" value="NZ_BAAATL010000021.1"/>
</dbReference>
<organism evidence="3 4">
    <name type="scientific">Streptomyces graminearus</name>
    <dbReference type="NCBI Taxonomy" id="284030"/>
    <lineage>
        <taxon>Bacteria</taxon>
        <taxon>Bacillati</taxon>
        <taxon>Actinomycetota</taxon>
        <taxon>Actinomycetes</taxon>
        <taxon>Kitasatosporales</taxon>
        <taxon>Streptomycetaceae</taxon>
        <taxon>Streptomyces</taxon>
    </lineage>
</organism>
<dbReference type="SMART" id="SM00421">
    <property type="entry name" value="HTH_LUXR"/>
    <property type="match status" value="1"/>
</dbReference>
<evidence type="ECO:0000256" key="1">
    <source>
        <dbReference type="SAM" id="MobiDB-lite"/>
    </source>
</evidence>
<dbReference type="Gene3D" id="1.25.40.10">
    <property type="entry name" value="Tetratricopeptide repeat domain"/>
    <property type="match status" value="1"/>
</dbReference>
<dbReference type="CDD" id="cd06170">
    <property type="entry name" value="LuxR_C_like"/>
    <property type="match status" value="1"/>
</dbReference>
<sequence length="767" mass="80210">MLLTHGARPDAARAPRRPADTGLIGRTEELRVLDEWLRDPAVRLVTLTGAPGAGKSRLAGAAAEAVAPARTGSTAGSGVVPGAGVTAVVDCDPADPGAAVAASVRAGAAGGGRVLLLLDGCDHEARPAPVDVTRLLDTGPGVVVLATALEPLGVLGERLFPVPPLPVPPDGEYDEDTDLERLCAVPSVELFTVCAARARPGFAVTEENGRAVAGLCALLDGLPAALELAAARTRWYEPATLLSRLRDRPGQLYGGPAGAPERHRSLTALAEYGCRGLPDAERALLDRLCVYRPGFGTHALDRADEPAVDGLLDRGVLALTDRAGAEPRYAVREPFRSYRGAALEGRGELTAARDEHAERYHRLVTAAAPRLAGTEQARWLAVLGAETANVLAALEHSHARGATERAATLVLGCRQMWPARGLLREGVAWCDRLAAGVPQAAAVRLNDLGGELTAALGDPVEAVRRHRTALADGKRLGDRGLSARITAHLGAALLATGDAPGALASLEPAVAALEAVGAAGPAARATTTLAAAQHALGHSRRAADLLDRGTAALRRLGDLRGLTEARYVAALLAMSSPDRPDPDEPAADAALREALELCRDTVDLSVLPRLAEDFALLVLRRTPAQQPRVVRLITAARTLRRRTGSTPPPAHRAALEEALTGIRSRLGWSPYALAGAEGRALDATGLIAEALSAPPAPPGKATGTGEKRLTARQLQVALLVSEGLTNRQIAARLDLSEWTVVNHVRQIMRRLDCASRVQVAWAIGKWT</sequence>
<dbReference type="InterPro" id="IPR036388">
    <property type="entry name" value="WH-like_DNA-bd_sf"/>
</dbReference>
<dbReference type="Pfam" id="PF00196">
    <property type="entry name" value="GerE"/>
    <property type="match status" value="1"/>
</dbReference>
<protein>
    <recommendedName>
        <fullName evidence="2">HTH luxR-type domain-containing protein</fullName>
    </recommendedName>
</protein>
<dbReference type="Proteomes" id="UP001501721">
    <property type="component" value="Unassembled WGS sequence"/>
</dbReference>
<evidence type="ECO:0000313" key="3">
    <source>
        <dbReference type="EMBL" id="GAA2492842.1"/>
    </source>
</evidence>
<feature type="compositionally biased region" description="Basic and acidic residues" evidence="1">
    <location>
        <begin position="7"/>
        <end position="19"/>
    </location>
</feature>
<dbReference type="SUPFAM" id="SSF46894">
    <property type="entry name" value="C-terminal effector domain of the bipartite response regulators"/>
    <property type="match status" value="1"/>
</dbReference>
<dbReference type="InterPro" id="IPR000792">
    <property type="entry name" value="Tscrpt_reg_LuxR_C"/>
</dbReference>
<proteinExistence type="predicted"/>
<dbReference type="Gene3D" id="1.10.10.10">
    <property type="entry name" value="Winged helix-like DNA-binding domain superfamily/Winged helix DNA-binding domain"/>
    <property type="match status" value="1"/>
</dbReference>
<dbReference type="PANTHER" id="PTHR47691:SF3">
    <property type="entry name" value="HTH-TYPE TRANSCRIPTIONAL REGULATOR RV0890C-RELATED"/>
    <property type="match status" value="1"/>
</dbReference>
<name>A0ABN3LYT7_9ACTN</name>
<comment type="caution">
    <text evidence="3">The sequence shown here is derived from an EMBL/GenBank/DDBJ whole genome shotgun (WGS) entry which is preliminary data.</text>
</comment>